<reference evidence="2 3" key="1">
    <citation type="submission" date="2017-10" db="EMBL/GenBank/DDBJ databases">
        <title>Extensive intraspecific genome diversity in a model arbuscular mycorrhizal fungus.</title>
        <authorList>
            <person name="Chen E.C.H."/>
            <person name="Morin E."/>
            <person name="Baudet D."/>
            <person name="Noel J."/>
            <person name="Ndikumana S."/>
            <person name="Charron P."/>
            <person name="St-Onge C."/>
            <person name="Giorgi J."/>
            <person name="Grigoriev I.V."/>
            <person name="Roux C."/>
            <person name="Martin F.M."/>
            <person name="Corradi N."/>
        </authorList>
    </citation>
    <scope>NUCLEOTIDE SEQUENCE [LARGE SCALE GENOMIC DNA]</scope>
    <source>
        <strain evidence="2 3">A1</strain>
    </source>
</reference>
<feature type="region of interest" description="Disordered" evidence="1">
    <location>
        <begin position="124"/>
        <end position="165"/>
    </location>
</feature>
<feature type="region of interest" description="Disordered" evidence="1">
    <location>
        <begin position="70"/>
        <end position="97"/>
    </location>
</feature>
<proteinExistence type="predicted"/>
<feature type="compositionally biased region" description="Polar residues" evidence="1">
    <location>
        <begin position="85"/>
        <end position="96"/>
    </location>
</feature>
<dbReference type="EMBL" id="LLXH01001279">
    <property type="protein sequence ID" value="PKC59698.1"/>
    <property type="molecule type" value="Genomic_DNA"/>
</dbReference>
<dbReference type="VEuPathDB" id="FungiDB:RhiirFUN_017094"/>
<organism evidence="2 3">
    <name type="scientific">Rhizophagus irregularis</name>
    <dbReference type="NCBI Taxonomy" id="588596"/>
    <lineage>
        <taxon>Eukaryota</taxon>
        <taxon>Fungi</taxon>
        <taxon>Fungi incertae sedis</taxon>
        <taxon>Mucoromycota</taxon>
        <taxon>Glomeromycotina</taxon>
        <taxon>Glomeromycetes</taxon>
        <taxon>Glomerales</taxon>
        <taxon>Glomeraceae</taxon>
        <taxon>Rhizophagus</taxon>
    </lineage>
</organism>
<dbReference type="VEuPathDB" id="FungiDB:RhiirA1_469075"/>
<dbReference type="VEuPathDB" id="FungiDB:FUN_025136"/>
<name>A0A2I1F218_9GLOM</name>
<evidence type="ECO:0000313" key="2">
    <source>
        <dbReference type="EMBL" id="PKC59698.1"/>
    </source>
</evidence>
<protein>
    <submittedName>
        <fullName evidence="2">Uncharacterized protein</fullName>
    </submittedName>
</protein>
<gene>
    <name evidence="2" type="ORF">RhiirA1_469075</name>
</gene>
<evidence type="ECO:0000313" key="3">
    <source>
        <dbReference type="Proteomes" id="UP000232688"/>
    </source>
</evidence>
<comment type="caution">
    <text evidence="2">The sequence shown here is derived from an EMBL/GenBank/DDBJ whole genome shotgun (WGS) entry which is preliminary data.</text>
</comment>
<accession>A0A2I1F218</accession>
<sequence>MEWEKINTDALKEVCKVARTMEEMKAWAMEKNNFFLLGQRIIGLAEQSKIFAEFTTLNDDFKKRLKDKNRYQDEKEIGEKRPMNESPSKLTWSPDWSMSEIAEDPKKHKIWADRLKEQVRSKLLSFTPEVDEDEETEIERPSTPPTPSKKASGSSNKRKGKKKRK</sequence>
<dbReference type="Proteomes" id="UP000232688">
    <property type="component" value="Unassembled WGS sequence"/>
</dbReference>
<dbReference type="AlphaFoldDB" id="A0A2I1F218"/>
<evidence type="ECO:0000256" key="1">
    <source>
        <dbReference type="SAM" id="MobiDB-lite"/>
    </source>
</evidence>
<feature type="compositionally biased region" description="Basic residues" evidence="1">
    <location>
        <begin position="156"/>
        <end position="165"/>
    </location>
</feature>
<reference evidence="2 3" key="2">
    <citation type="submission" date="2017-10" db="EMBL/GenBank/DDBJ databases">
        <title>Genome analyses suggest a sexual origin of heterokaryosis in a supposedly ancient asexual fungus.</title>
        <authorList>
            <person name="Corradi N."/>
            <person name="Sedzielewska K."/>
            <person name="Noel J."/>
            <person name="Charron P."/>
            <person name="Farinelli L."/>
            <person name="Marton T."/>
            <person name="Kruger M."/>
            <person name="Pelin A."/>
            <person name="Brachmann A."/>
            <person name="Corradi N."/>
        </authorList>
    </citation>
    <scope>NUCLEOTIDE SEQUENCE [LARGE SCALE GENOMIC DNA]</scope>
    <source>
        <strain evidence="2 3">A1</strain>
    </source>
</reference>
<feature type="compositionally biased region" description="Basic and acidic residues" evidence="1">
    <location>
        <begin position="70"/>
        <end position="83"/>
    </location>
</feature>